<accession>A0A0C1TL21</accession>
<sequence length="463" mass="47757">MNTILFISDDFRTGELLASLRSHCKGRVKLAPDFDQGLKDVFDNRPAGVFIQSEISGISGETVARHIKTLLRTEAPRIILVHTAPLKPQGGKKWFDDSLDFNQPAHELARALKECVLAISPDLWGDDAAESSTVAAAVVGHADAAAFDAEQPVGEEAAEGPGASGDAAPEFEFNSWDVPALLTEMPAPAGGTGSSPGGGVAPVEEPAPVPVAAAPGVAEVVPVAVDVSAPATAAQAKPAPAAEPAPMYPRPAPSVADFSALSAAAKQKPRSMVSPRAAAGPSPATAARRSLWLPLLAVLLVMATAAAAYVLLHQGKPSQPAAAVAPSALPADAPASTAGPAPARPAPAAQLPPFIPAGERDEAFSRANPGWERYLGKGMEFRLYRESGAVKAVQVIAAGREGIAESYVATVLRELTGSEDRTGPVRRNKDGYLVESARTSGNGEIVVYRDKGGTIRGIVLSLS</sequence>
<feature type="transmembrane region" description="Helical" evidence="2">
    <location>
        <begin position="291"/>
        <end position="312"/>
    </location>
</feature>
<gene>
    <name evidence="3" type="ORF">SE37_02250</name>
</gene>
<protein>
    <submittedName>
        <fullName evidence="3">Uncharacterized protein</fullName>
    </submittedName>
</protein>
<keyword evidence="2" id="KW-0472">Membrane</keyword>
<feature type="compositionally biased region" description="Gly residues" evidence="1">
    <location>
        <begin position="190"/>
        <end position="200"/>
    </location>
</feature>
<dbReference type="AlphaFoldDB" id="A0A0C1TL21"/>
<evidence type="ECO:0000313" key="4">
    <source>
        <dbReference type="Proteomes" id="UP000031433"/>
    </source>
</evidence>
<comment type="caution">
    <text evidence="3">The sequence shown here is derived from an EMBL/GenBank/DDBJ whole genome shotgun (WGS) entry which is preliminary data.</text>
</comment>
<keyword evidence="4" id="KW-1185">Reference proteome</keyword>
<feature type="region of interest" description="Disordered" evidence="1">
    <location>
        <begin position="330"/>
        <end position="352"/>
    </location>
</feature>
<organism evidence="3 4">
    <name type="scientific">Geobacter soli</name>
    <dbReference type="NCBI Taxonomy" id="1510391"/>
    <lineage>
        <taxon>Bacteria</taxon>
        <taxon>Pseudomonadati</taxon>
        <taxon>Thermodesulfobacteriota</taxon>
        <taxon>Desulfuromonadia</taxon>
        <taxon>Geobacterales</taxon>
        <taxon>Geobacteraceae</taxon>
        <taxon>Geobacter</taxon>
    </lineage>
</organism>
<reference evidence="3 4" key="1">
    <citation type="submission" date="2015-01" db="EMBL/GenBank/DDBJ databases">
        <title>Genome sequence of the anaerobic bacterium Geobacter soli GSS01, a dissimilatory Fe(III) reducer from soil.</title>
        <authorList>
            <person name="Yang G."/>
            <person name="Zhou S."/>
        </authorList>
    </citation>
    <scope>NUCLEOTIDE SEQUENCE [LARGE SCALE GENOMIC DNA]</scope>
    <source>
        <strain evidence="3 4">GSS01</strain>
    </source>
</reference>
<evidence type="ECO:0000256" key="2">
    <source>
        <dbReference type="SAM" id="Phobius"/>
    </source>
</evidence>
<name>A0A0C1TL21_9BACT</name>
<dbReference type="RefSeq" id="WP_039643318.1">
    <property type="nucleotide sequence ID" value="NZ_JXBL01000001.1"/>
</dbReference>
<evidence type="ECO:0000256" key="1">
    <source>
        <dbReference type="SAM" id="MobiDB-lite"/>
    </source>
</evidence>
<feature type="region of interest" description="Disordered" evidence="1">
    <location>
        <begin position="151"/>
        <end position="170"/>
    </location>
</feature>
<keyword evidence="2" id="KW-0812">Transmembrane</keyword>
<feature type="region of interest" description="Disordered" evidence="1">
    <location>
        <begin position="183"/>
        <end position="203"/>
    </location>
</feature>
<proteinExistence type="predicted"/>
<dbReference type="Proteomes" id="UP000031433">
    <property type="component" value="Unassembled WGS sequence"/>
</dbReference>
<evidence type="ECO:0000313" key="3">
    <source>
        <dbReference type="EMBL" id="KIE41534.1"/>
    </source>
</evidence>
<dbReference type="EMBL" id="JXBL01000001">
    <property type="protein sequence ID" value="KIE41534.1"/>
    <property type="molecule type" value="Genomic_DNA"/>
</dbReference>
<keyword evidence="2" id="KW-1133">Transmembrane helix</keyword>